<protein>
    <submittedName>
        <fullName evidence="2">Uncharacterized protein</fullName>
    </submittedName>
</protein>
<reference evidence="2 3" key="1">
    <citation type="submission" date="2022-01" db="EMBL/GenBank/DDBJ databases">
        <title>A chromosomal length assembly of Cordylochernes scorpioides.</title>
        <authorList>
            <person name="Zeh D."/>
            <person name="Zeh J."/>
        </authorList>
    </citation>
    <scope>NUCLEOTIDE SEQUENCE [LARGE SCALE GENOMIC DNA]</scope>
    <source>
        <strain evidence="2">IN4F17</strain>
        <tissue evidence="2">Whole Body</tissue>
    </source>
</reference>
<dbReference type="Gene3D" id="3.30.420.10">
    <property type="entry name" value="Ribonuclease H-like superfamily/Ribonuclease H"/>
    <property type="match status" value="1"/>
</dbReference>
<keyword evidence="3" id="KW-1185">Reference proteome</keyword>
<accession>A0ABY6LBP4</accession>
<dbReference type="EMBL" id="CP092878">
    <property type="protein sequence ID" value="UYV78458.1"/>
    <property type="molecule type" value="Genomic_DNA"/>
</dbReference>
<dbReference type="PANTHER" id="PTHR46060:SF1">
    <property type="entry name" value="MARINER MOS1 TRANSPOSASE-LIKE PROTEIN"/>
    <property type="match status" value="1"/>
</dbReference>
<gene>
    <name evidence="2" type="ORF">LAZ67_16001472</name>
</gene>
<evidence type="ECO:0000256" key="1">
    <source>
        <dbReference type="SAM" id="MobiDB-lite"/>
    </source>
</evidence>
<proteinExistence type="predicted"/>
<feature type="region of interest" description="Disordered" evidence="1">
    <location>
        <begin position="66"/>
        <end position="85"/>
    </location>
</feature>
<dbReference type="InterPro" id="IPR052709">
    <property type="entry name" value="Transposase-MT_Hybrid"/>
</dbReference>
<dbReference type="Proteomes" id="UP001235939">
    <property type="component" value="Chromosome 16"/>
</dbReference>
<organism evidence="2 3">
    <name type="scientific">Cordylochernes scorpioides</name>
    <dbReference type="NCBI Taxonomy" id="51811"/>
    <lineage>
        <taxon>Eukaryota</taxon>
        <taxon>Metazoa</taxon>
        <taxon>Ecdysozoa</taxon>
        <taxon>Arthropoda</taxon>
        <taxon>Chelicerata</taxon>
        <taxon>Arachnida</taxon>
        <taxon>Pseudoscorpiones</taxon>
        <taxon>Cheliferoidea</taxon>
        <taxon>Chernetidae</taxon>
        <taxon>Cordylochernes</taxon>
    </lineage>
</organism>
<dbReference type="PANTHER" id="PTHR46060">
    <property type="entry name" value="MARINER MOS1 TRANSPOSASE-LIKE PROTEIN"/>
    <property type="match status" value="1"/>
</dbReference>
<sequence>MIKMSSKFVPRILADEQNEVRMEVCQNMIEMTRIDPEWSQKIITREETWVYLYDPEIKCQSNQLRKDGTRSLKKQGKESRISVNW</sequence>
<evidence type="ECO:0000313" key="2">
    <source>
        <dbReference type="EMBL" id="UYV78458.1"/>
    </source>
</evidence>
<name>A0ABY6LBP4_9ARAC</name>
<evidence type="ECO:0000313" key="3">
    <source>
        <dbReference type="Proteomes" id="UP001235939"/>
    </source>
</evidence>
<dbReference type="InterPro" id="IPR036397">
    <property type="entry name" value="RNaseH_sf"/>
</dbReference>